<protein>
    <recommendedName>
        <fullName evidence="3">Aspartyl-phosphate phosphatase Spo0E family protein</fullName>
    </recommendedName>
</protein>
<evidence type="ECO:0000313" key="1">
    <source>
        <dbReference type="EMBL" id="THG90107.1"/>
    </source>
</evidence>
<dbReference type="Gene3D" id="4.10.280.10">
    <property type="entry name" value="Helix-loop-helix DNA-binding domain"/>
    <property type="match status" value="1"/>
</dbReference>
<dbReference type="Proteomes" id="UP000297014">
    <property type="component" value="Unassembled WGS sequence"/>
</dbReference>
<organism evidence="1 2">
    <name type="scientific">Alkalihalobacillus alcalophilus ATCC 27647 = CGMCC 1.3604</name>
    <dbReference type="NCBI Taxonomy" id="1218173"/>
    <lineage>
        <taxon>Bacteria</taxon>
        <taxon>Bacillati</taxon>
        <taxon>Bacillota</taxon>
        <taxon>Bacilli</taxon>
        <taxon>Bacillales</taxon>
        <taxon>Bacillaceae</taxon>
        <taxon>Alkalihalobacillus</taxon>
    </lineage>
</organism>
<dbReference type="EMBL" id="JALP01000173">
    <property type="protein sequence ID" value="THG90107.1"/>
    <property type="molecule type" value="Genomic_DNA"/>
</dbReference>
<evidence type="ECO:0000313" key="2">
    <source>
        <dbReference type="Proteomes" id="UP000297014"/>
    </source>
</evidence>
<dbReference type="GO" id="GO:0046983">
    <property type="term" value="F:protein dimerization activity"/>
    <property type="evidence" value="ECO:0007669"/>
    <property type="project" value="InterPro"/>
</dbReference>
<comment type="caution">
    <text evidence="1">The sequence shown here is derived from an EMBL/GenBank/DDBJ whole genome shotgun (WGS) entry which is preliminary data.</text>
</comment>
<proteinExistence type="predicted"/>
<dbReference type="SUPFAM" id="SSF140500">
    <property type="entry name" value="BAS1536-like"/>
    <property type="match status" value="1"/>
</dbReference>
<dbReference type="InterPro" id="IPR036638">
    <property type="entry name" value="HLH_DNA-bd_sf"/>
</dbReference>
<dbReference type="InterPro" id="IPR018540">
    <property type="entry name" value="Spo0E-like"/>
</dbReference>
<dbReference type="PANTHER" id="PTHR41263">
    <property type="entry name" value="ASPARTYL-PHOSPHATE PHOSPHATASE YISI"/>
    <property type="match status" value="1"/>
</dbReference>
<dbReference type="Pfam" id="PF09388">
    <property type="entry name" value="SpoOE-like"/>
    <property type="match status" value="1"/>
</dbReference>
<name>A0A4S4K059_ALKAL</name>
<dbReference type="OrthoDB" id="2973153at2"/>
<evidence type="ECO:0008006" key="3">
    <source>
        <dbReference type="Google" id="ProtNLM"/>
    </source>
</evidence>
<dbReference type="AlphaFoldDB" id="A0A4S4K059"/>
<dbReference type="PANTHER" id="PTHR41263:SF1">
    <property type="entry name" value="ASPARTYL-PHOSPHATE PHOSPHATASE YISI"/>
    <property type="match status" value="1"/>
</dbReference>
<dbReference type="InterPro" id="IPR053028">
    <property type="entry name" value="Spo0E-like_phosphatase"/>
</dbReference>
<accession>A0A4S4K059</accession>
<dbReference type="InterPro" id="IPR037208">
    <property type="entry name" value="Spo0E-like_sf"/>
</dbReference>
<dbReference type="RefSeq" id="WP_003323271.1">
    <property type="nucleotide sequence ID" value="NZ_ALPT02000001.1"/>
</dbReference>
<reference evidence="1 2" key="1">
    <citation type="submission" date="2014-01" db="EMBL/GenBank/DDBJ databases">
        <title>Draft genome sequencing of Bacillus alcalophilus CGMCC 1.3604.</title>
        <authorList>
            <person name="Yang J."/>
            <person name="Diao L."/>
            <person name="Yang S."/>
        </authorList>
    </citation>
    <scope>NUCLEOTIDE SEQUENCE [LARGE SCALE GENOMIC DNA]</scope>
    <source>
        <strain evidence="1 2">CGMCC 1.3604</strain>
    </source>
</reference>
<sequence>MIKLQIESKRNQMLRLAEKYGFTSDETVRCSQELDELLNTLQIPIIRNKI</sequence>
<gene>
    <name evidence="1" type="ORF">AJ85_12765</name>
</gene>
<dbReference type="GO" id="GO:0043937">
    <property type="term" value="P:regulation of sporulation"/>
    <property type="evidence" value="ECO:0007669"/>
    <property type="project" value="InterPro"/>
</dbReference>